<keyword evidence="3" id="KW-1185">Reference proteome</keyword>
<accession>A0AAD4N1S5</accession>
<proteinExistence type="predicted"/>
<protein>
    <submittedName>
        <fullName evidence="2">Uncharacterized protein</fullName>
    </submittedName>
</protein>
<evidence type="ECO:0000313" key="2">
    <source>
        <dbReference type="EMBL" id="KAI1708437.1"/>
    </source>
</evidence>
<dbReference type="EMBL" id="JAKKPZ010000035">
    <property type="protein sequence ID" value="KAI1708437.1"/>
    <property type="molecule type" value="Genomic_DNA"/>
</dbReference>
<gene>
    <name evidence="2" type="ORF">DdX_11818</name>
</gene>
<feature type="region of interest" description="Disordered" evidence="1">
    <location>
        <begin position="47"/>
        <end position="66"/>
    </location>
</feature>
<comment type="caution">
    <text evidence="2">The sequence shown here is derived from an EMBL/GenBank/DDBJ whole genome shotgun (WGS) entry which is preliminary data.</text>
</comment>
<dbReference type="AlphaFoldDB" id="A0AAD4N1S5"/>
<organism evidence="2 3">
    <name type="scientific">Ditylenchus destructor</name>
    <dbReference type="NCBI Taxonomy" id="166010"/>
    <lineage>
        <taxon>Eukaryota</taxon>
        <taxon>Metazoa</taxon>
        <taxon>Ecdysozoa</taxon>
        <taxon>Nematoda</taxon>
        <taxon>Chromadorea</taxon>
        <taxon>Rhabditida</taxon>
        <taxon>Tylenchina</taxon>
        <taxon>Tylenchomorpha</taxon>
        <taxon>Sphaerularioidea</taxon>
        <taxon>Anguinidae</taxon>
        <taxon>Anguininae</taxon>
        <taxon>Ditylenchus</taxon>
    </lineage>
</organism>
<reference evidence="2" key="1">
    <citation type="submission" date="2022-01" db="EMBL/GenBank/DDBJ databases">
        <title>Genome Sequence Resource for Two Populations of Ditylenchus destructor, the Migratory Endoparasitic Phytonematode.</title>
        <authorList>
            <person name="Zhang H."/>
            <person name="Lin R."/>
            <person name="Xie B."/>
        </authorList>
    </citation>
    <scope>NUCLEOTIDE SEQUENCE</scope>
    <source>
        <strain evidence="2">BazhouSP</strain>
    </source>
</reference>
<evidence type="ECO:0000313" key="3">
    <source>
        <dbReference type="Proteomes" id="UP001201812"/>
    </source>
</evidence>
<evidence type="ECO:0000256" key="1">
    <source>
        <dbReference type="SAM" id="MobiDB-lite"/>
    </source>
</evidence>
<sequence>MEPQGIDPSFVSLVQPKIRLMNQQPAPEVAEIASAHSAASLTGWASLKKQSSKRKRWSEAWNSQVL</sequence>
<dbReference type="Proteomes" id="UP001201812">
    <property type="component" value="Unassembled WGS sequence"/>
</dbReference>
<name>A0AAD4N1S5_9BILA</name>